<dbReference type="AlphaFoldDB" id="A0A1T4M1C1"/>
<keyword evidence="2" id="KW-1185">Reference proteome</keyword>
<organism evidence="1 2">
    <name type="scientific">Eubacterium coprostanoligenes</name>
    <dbReference type="NCBI Taxonomy" id="290054"/>
    <lineage>
        <taxon>Bacteria</taxon>
        <taxon>Bacillati</taxon>
        <taxon>Bacillota</taxon>
        <taxon>Clostridia</taxon>
        <taxon>Eubacteriales</taxon>
        <taxon>Eubacteriaceae</taxon>
        <taxon>Eubacterium</taxon>
    </lineage>
</organism>
<dbReference type="RefSeq" id="WP_078768571.1">
    <property type="nucleotide sequence ID" value="NZ_FUWW01000010.1"/>
</dbReference>
<evidence type="ECO:0008006" key="3">
    <source>
        <dbReference type="Google" id="ProtNLM"/>
    </source>
</evidence>
<dbReference type="STRING" id="290054.SAMN02745114_01096"/>
<proteinExistence type="predicted"/>
<accession>A0A1T4M1C1</accession>
<evidence type="ECO:0000313" key="1">
    <source>
        <dbReference type="EMBL" id="SJZ60763.1"/>
    </source>
</evidence>
<protein>
    <recommendedName>
        <fullName evidence="3">DUF4363 family protein</fullName>
    </recommendedName>
</protein>
<dbReference type="Proteomes" id="UP000190657">
    <property type="component" value="Unassembled WGS sequence"/>
</dbReference>
<evidence type="ECO:0000313" key="2">
    <source>
        <dbReference type="Proteomes" id="UP000190657"/>
    </source>
</evidence>
<reference evidence="1 2" key="1">
    <citation type="submission" date="2017-02" db="EMBL/GenBank/DDBJ databases">
        <authorList>
            <person name="Peterson S.W."/>
        </authorList>
    </citation>
    <scope>NUCLEOTIDE SEQUENCE [LARGE SCALE GENOMIC DNA]</scope>
    <source>
        <strain evidence="1 2">ATCC 51222</strain>
    </source>
</reference>
<name>A0A1T4M1C1_9FIRM</name>
<dbReference type="EMBL" id="FUWW01000010">
    <property type="protein sequence ID" value="SJZ60763.1"/>
    <property type="molecule type" value="Genomic_DNA"/>
</dbReference>
<sequence length="108" mass="12577">MKRIWIAVALLIISAGLCTYEQIYIEDFCDKVVYMTEHEDADGIKELWKKKNDVIYIFSEHDMVDDLAVSIEQLDSKSGEKQKEALAEIRALTYAYHENQRITLSNIF</sequence>
<gene>
    <name evidence="1" type="ORF">SAMN02745114_01096</name>
</gene>